<protein>
    <submittedName>
        <fullName evidence="2">PRC-barrel domain containing protein</fullName>
    </submittedName>
</protein>
<dbReference type="AlphaFoldDB" id="A0A3M9XP24"/>
<dbReference type="Proteomes" id="UP000268623">
    <property type="component" value="Unassembled WGS sequence"/>
</dbReference>
<dbReference type="Gene3D" id="2.30.30.240">
    <property type="entry name" value="PRC-barrel domain"/>
    <property type="match status" value="1"/>
</dbReference>
<proteinExistence type="predicted"/>
<accession>A0A3M9XP24</accession>
<dbReference type="OrthoDB" id="7274881at2"/>
<evidence type="ECO:0000313" key="2">
    <source>
        <dbReference type="EMBL" id="RNJ49973.1"/>
    </source>
</evidence>
<dbReference type="PANTHER" id="PTHR36505:SF1">
    <property type="entry name" value="BLR1072 PROTEIN"/>
    <property type="match status" value="1"/>
</dbReference>
<evidence type="ECO:0000313" key="3">
    <source>
        <dbReference type="Proteomes" id="UP000268623"/>
    </source>
</evidence>
<dbReference type="PANTHER" id="PTHR36505">
    <property type="entry name" value="BLR1072 PROTEIN"/>
    <property type="match status" value="1"/>
</dbReference>
<dbReference type="Pfam" id="PF05239">
    <property type="entry name" value="PRC"/>
    <property type="match status" value="1"/>
</dbReference>
<dbReference type="EMBL" id="QWDD01000001">
    <property type="protein sequence ID" value="RNJ49973.1"/>
    <property type="molecule type" value="Genomic_DNA"/>
</dbReference>
<comment type="caution">
    <text evidence="2">The sequence shown here is derived from an EMBL/GenBank/DDBJ whole genome shotgun (WGS) entry which is preliminary data.</text>
</comment>
<sequence>MGMAQPNANLISSDKVEGTDVYDAAGNKIGEIDHLMIDRVSGAVRYAIMTFGGFLGIGEGEHPLPWKAFRYDTNLGGYIADVTEEQLQNAPEFAGEESWSDRDWESRLHRNYGSSPYWEDTATSTMSRDRDV</sequence>
<dbReference type="SUPFAM" id="SSF50346">
    <property type="entry name" value="PRC-barrel domain"/>
    <property type="match status" value="1"/>
</dbReference>
<keyword evidence="3" id="KW-1185">Reference proteome</keyword>
<reference evidence="2 3" key="1">
    <citation type="submission" date="2018-08" db="EMBL/GenBank/DDBJ databases">
        <title>Genome sequence of Methylocystis hirsuta CSC1, a methanotroph able to accumulate PHAs.</title>
        <authorList>
            <person name="Bordel S."/>
            <person name="Rodriguez E."/>
            <person name="Gancedo J."/>
            <person name="Munoz R."/>
        </authorList>
    </citation>
    <scope>NUCLEOTIDE SEQUENCE [LARGE SCALE GENOMIC DNA]</scope>
    <source>
        <strain evidence="2 3">CSC1</strain>
    </source>
</reference>
<feature type="domain" description="PRC-barrel" evidence="1">
    <location>
        <begin position="11"/>
        <end position="87"/>
    </location>
</feature>
<dbReference type="InterPro" id="IPR027275">
    <property type="entry name" value="PRC-brl_dom"/>
</dbReference>
<name>A0A3M9XP24_9HYPH</name>
<evidence type="ECO:0000259" key="1">
    <source>
        <dbReference type="Pfam" id="PF05239"/>
    </source>
</evidence>
<organism evidence="2 3">
    <name type="scientific">Methylocystis hirsuta</name>
    <dbReference type="NCBI Taxonomy" id="369798"/>
    <lineage>
        <taxon>Bacteria</taxon>
        <taxon>Pseudomonadati</taxon>
        <taxon>Pseudomonadota</taxon>
        <taxon>Alphaproteobacteria</taxon>
        <taxon>Hyphomicrobiales</taxon>
        <taxon>Methylocystaceae</taxon>
        <taxon>Methylocystis</taxon>
    </lineage>
</organism>
<dbReference type="InterPro" id="IPR011033">
    <property type="entry name" value="PRC_barrel-like_sf"/>
</dbReference>
<gene>
    <name evidence="2" type="ORF">D1O30_10535</name>
</gene>